<feature type="signal peptide" evidence="2">
    <location>
        <begin position="1"/>
        <end position="22"/>
    </location>
</feature>
<dbReference type="Proteomes" id="UP000553776">
    <property type="component" value="Unassembled WGS sequence"/>
</dbReference>
<proteinExistence type="predicted"/>
<gene>
    <name evidence="3" type="ORF">H7B90_29790</name>
</gene>
<sequence>MYRRIAAPILAAAILVSLTACGEKTPASSAGEPSGTASVSASVSAPASASASDPASPTSSASLPAAPSPTASASVSATPAPSASASQTSSDEPPLPEPSLDANGDPLPRLIESGTVGFQAGKGDPIVKLPLYGAEAAFGVDNGSPPSIVPEAPLATVAFRIPEDQADSLAAYWMNLGFDGQGYLVVAPRGWIVKEATVGANGSYRFELMNPDDDKESLVAYDTGGGCQGCAISSIGSYFPKLRDWAEEQSFPGDPMPYTDSKTIGDSVIEFSLASEQKGYATRGAAYEQHGGEEGARFGSMTLSAKEELKDLNDSILSFFETVYGEAISG</sequence>
<dbReference type="RefSeq" id="WP_185139537.1">
    <property type="nucleotide sequence ID" value="NZ_JACJVR010000130.1"/>
</dbReference>
<dbReference type="AlphaFoldDB" id="A0A841UCB5"/>
<organism evidence="3 4">
    <name type="scientific">Cohnella xylanilytica</name>
    <dbReference type="NCBI Taxonomy" id="557555"/>
    <lineage>
        <taxon>Bacteria</taxon>
        <taxon>Bacillati</taxon>
        <taxon>Bacillota</taxon>
        <taxon>Bacilli</taxon>
        <taxon>Bacillales</taxon>
        <taxon>Paenibacillaceae</taxon>
        <taxon>Cohnella</taxon>
    </lineage>
</organism>
<feature type="region of interest" description="Disordered" evidence="1">
    <location>
        <begin position="24"/>
        <end position="112"/>
    </location>
</feature>
<evidence type="ECO:0000256" key="2">
    <source>
        <dbReference type="SAM" id="SignalP"/>
    </source>
</evidence>
<name>A0A841UCB5_9BACL</name>
<keyword evidence="4" id="KW-1185">Reference proteome</keyword>
<feature type="chain" id="PRO_5039719868" evidence="2">
    <location>
        <begin position="23"/>
        <end position="330"/>
    </location>
</feature>
<comment type="caution">
    <text evidence="3">The sequence shown here is derived from an EMBL/GenBank/DDBJ whole genome shotgun (WGS) entry which is preliminary data.</text>
</comment>
<protein>
    <submittedName>
        <fullName evidence="3">DUF4850 domain-containing protein</fullName>
    </submittedName>
</protein>
<evidence type="ECO:0000256" key="1">
    <source>
        <dbReference type="SAM" id="MobiDB-lite"/>
    </source>
</evidence>
<keyword evidence="2" id="KW-0732">Signal</keyword>
<dbReference type="PROSITE" id="PS51257">
    <property type="entry name" value="PROKAR_LIPOPROTEIN"/>
    <property type="match status" value="1"/>
</dbReference>
<accession>A0A841UCB5</accession>
<evidence type="ECO:0000313" key="4">
    <source>
        <dbReference type="Proteomes" id="UP000553776"/>
    </source>
</evidence>
<feature type="compositionally biased region" description="Low complexity" evidence="1">
    <location>
        <begin position="33"/>
        <end position="92"/>
    </location>
</feature>
<dbReference type="InterPro" id="IPR032322">
    <property type="entry name" value="DUF4850"/>
</dbReference>
<dbReference type="EMBL" id="JACJVR010000130">
    <property type="protein sequence ID" value="MBB6695591.1"/>
    <property type="molecule type" value="Genomic_DNA"/>
</dbReference>
<evidence type="ECO:0000313" key="3">
    <source>
        <dbReference type="EMBL" id="MBB6695591.1"/>
    </source>
</evidence>
<dbReference type="Pfam" id="PF16142">
    <property type="entry name" value="DUF4850"/>
    <property type="match status" value="1"/>
</dbReference>
<reference evidence="3 4" key="1">
    <citation type="submission" date="2020-08" db="EMBL/GenBank/DDBJ databases">
        <title>Cohnella phylogeny.</title>
        <authorList>
            <person name="Dunlap C."/>
        </authorList>
    </citation>
    <scope>NUCLEOTIDE SEQUENCE [LARGE SCALE GENOMIC DNA]</scope>
    <source>
        <strain evidence="3 4">DSM 25239</strain>
    </source>
</reference>